<reference evidence="9 10" key="1">
    <citation type="submission" date="2020-04" db="EMBL/GenBank/DDBJ databases">
        <title>Genome sequencing of Rosenbergiella species.</title>
        <authorList>
            <person name="Alvarez-Perez S."/>
            <person name="Lievens B."/>
        </authorList>
    </citation>
    <scope>NUCLEOTIDE SEQUENCE [LARGE SCALE GENOMIC DNA]</scope>
    <source>
        <strain evidence="9 10">CdVSA20.1</strain>
    </source>
</reference>
<dbReference type="Pfam" id="PF13500">
    <property type="entry name" value="AAA_26"/>
    <property type="match status" value="1"/>
</dbReference>
<evidence type="ECO:0000256" key="6">
    <source>
        <dbReference type="ARBA" id="ARBA00022840"/>
    </source>
</evidence>
<protein>
    <recommendedName>
        <fullName evidence="8">ATP-dependent dethiobiotin synthetase BioD</fullName>
        <ecNumber evidence="8">6.3.3.3</ecNumber>
    </recommendedName>
    <alternativeName>
        <fullName evidence="8">DTB synthetase</fullName>
        <shortName evidence="8">DTBS</shortName>
    </alternativeName>
    <alternativeName>
        <fullName evidence="8">Dethiobiotin synthase</fullName>
    </alternativeName>
</protein>
<dbReference type="Gene3D" id="3.40.50.300">
    <property type="entry name" value="P-loop containing nucleotide triphosphate hydrolases"/>
    <property type="match status" value="1"/>
</dbReference>
<keyword evidence="3 8" id="KW-0479">Metal-binding</keyword>
<comment type="pathway">
    <text evidence="8">Cofactor biosynthesis; biotin biosynthesis; biotin from 7,8-diaminononanoate: step 1/2.</text>
</comment>
<proteinExistence type="inferred from homology"/>
<keyword evidence="5 8" id="KW-0093">Biotin biosynthesis</keyword>
<evidence type="ECO:0000256" key="3">
    <source>
        <dbReference type="ARBA" id="ARBA00022723"/>
    </source>
</evidence>
<comment type="function">
    <text evidence="8">Catalyzes a mechanistically unusual reaction, the ATP-dependent insertion of CO2 between the N7 and N8 nitrogen atoms of 7,8-diaminopelargonic acid (DAPA, also called 7,8-diammoniononanoate) to form a ureido ring.</text>
</comment>
<dbReference type="InterPro" id="IPR027417">
    <property type="entry name" value="P-loop_NTPase"/>
</dbReference>
<evidence type="ECO:0000313" key="9">
    <source>
        <dbReference type="EMBL" id="MBT0726410.1"/>
    </source>
</evidence>
<feature type="active site" evidence="8">
    <location>
        <position position="50"/>
    </location>
</feature>
<dbReference type="PANTHER" id="PTHR43210:SF4">
    <property type="entry name" value="ATP-DEPENDENT DETHIOBIOTIN SYNTHETASE BIOD 2"/>
    <property type="match status" value="1"/>
</dbReference>
<evidence type="ECO:0000256" key="2">
    <source>
        <dbReference type="ARBA" id="ARBA00022598"/>
    </source>
</evidence>
<dbReference type="EMBL" id="JABBFO010000002">
    <property type="protein sequence ID" value="MBT0726410.1"/>
    <property type="molecule type" value="Genomic_DNA"/>
</dbReference>
<keyword evidence="6 8" id="KW-0067">ATP-binding</keyword>
<keyword evidence="4 8" id="KW-0547">Nucleotide-binding</keyword>
<comment type="catalytic activity">
    <reaction evidence="8">
        <text>(7R,8S)-7,8-diammoniononanoate + CO2 + ATP = (4R,5S)-dethiobiotin + ADP + phosphate + 3 H(+)</text>
        <dbReference type="Rhea" id="RHEA:15805"/>
        <dbReference type="ChEBI" id="CHEBI:15378"/>
        <dbReference type="ChEBI" id="CHEBI:16526"/>
        <dbReference type="ChEBI" id="CHEBI:30616"/>
        <dbReference type="ChEBI" id="CHEBI:43474"/>
        <dbReference type="ChEBI" id="CHEBI:149469"/>
        <dbReference type="ChEBI" id="CHEBI:149473"/>
        <dbReference type="ChEBI" id="CHEBI:456216"/>
        <dbReference type="EC" id="6.3.3.3"/>
    </reaction>
</comment>
<evidence type="ECO:0000256" key="8">
    <source>
        <dbReference type="HAMAP-Rule" id="MF_00336"/>
    </source>
</evidence>
<comment type="caution">
    <text evidence="8">Lacks conserved residue(s) required for the propagation of feature annotation.</text>
</comment>
<comment type="subcellular location">
    <subcellularLocation>
        <location evidence="8">Cytoplasm</location>
    </subcellularLocation>
</comment>
<dbReference type="SUPFAM" id="SSF52540">
    <property type="entry name" value="P-loop containing nucleoside triphosphate hydrolases"/>
    <property type="match status" value="1"/>
</dbReference>
<evidence type="ECO:0000256" key="4">
    <source>
        <dbReference type="ARBA" id="ARBA00022741"/>
    </source>
</evidence>
<feature type="binding site" evidence="8">
    <location>
        <begin position="184"/>
        <end position="185"/>
    </location>
    <ligand>
        <name>ATP</name>
        <dbReference type="ChEBI" id="CHEBI:30616"/>
    </ligand>
</feature>
<sequence>MPHLWRAKGKDNIVNKVFITGTDTAVGKTTVSLALLQILKQHGINCAGYKPVSQNAQPTAQGLQCTDAQLLQQASTCELSYDKINPYPFTGSEVSTGAITSVNEQCLTAGMSWLESHVDRLVIEGTGGWHSRINTQHPLSEWVVKENIPVILVVGIKLGCINHAILSAESILQQGGELVGWVANRINPGLEEYQQLITLLQQHIPAPKLGEVPYLPHIQQKDLTPYFDVQALSFLA</sequence>
<feature type="binding site" evidence="8">
    <location>
        <begin position="213"/>
        <end position="215"/>
    </location>
    <ligand>
        <name>ATP</name>
        <dbReference type="ChEBI" id="CHEBI:30616"/>
    </ligand>
</feature>
<dbReference type="InterPro" id="IPR004472">
    <property type="entry name" value="DTB_synth_BioD"/>
</dbReference>
<keyword evidence="7 8" id="KW-0460">Magnesium</keyword>
<dbReference type="Proteomes" id="UP000786875">
    <property type="component" value="Unassembled WGS sequence"/>
</dbReference>
<feature type="binding site" evidence="8">
    <location>
        <position position="124"/>
    </location>
    <ligand>
        <name>Mg(2+)</name>
        <dbReference type="ChEBI" id="CHEBI:18420"/>
    </ligand>
</feature>
<dbReference type="HAMAP" id="MF_00336">
    <property type="entry name" value="BioD"/>
    <property type="match status" value="1"/>
</dbReference>
<feature type="binding site" evidence="8">
    <location>
        <position position="29"/>
    </location>
    <ligand>
        <name>Mg(2+)</name>
        <dbReference type="ChEBI" id="CHEBI:18420"/>
    </ligand>
</feature>
<feature type="binding site" evidence="8">
    <location>
        <position position="67"/>
    </location>
    <ligand>
        <name>ATP</name>
        <dbReference type="ChEBI" id="CHEBI:30616"/>
    </ligand>
</feature>
<keyword evidence="1 8" id="KW-0963">Cytoplasm</keyword>
<comment type="caution">
    <text evidence="9">The sequence shown here is derived from an EMBL/GenBank/DDBJ whole genome shotgun (WGS) entry which is preliminary data.</text>
</comment>
<dbReference type="PIRSF" id="PIRSF006755">
    <property type="entry name" value="DTB_synth"/>
    <property type="match status" value="1"/>
</dbReference>
<evidence type="ECO:0000313" key="10">
    <source>
        <dbReference type="Proteomes" id="UP000786875"/>
    </source>
</evidence>
<evidence type="ECO:0000256" key="7">
    <source>
        <dbReference type="ARBA" id="ARBA00022842"/>
    </source>
</evidence>
<dbReference type="NCBIfam" id="TIGR00347">
    <property type="entry name" value="bioD"/>
    <property type="match status" value="1"/>
</dbReference>
<evidence type="ECO:0000256" key="1">
    <source>
        <dbReference type="ARBA" id="ARBA00022490"/>
    </source>
</evidence>
<accession>A0ABS5T231</accession>
<keyword evidence="10" id="KW-1185">Reference proteome</keyword>
<dbReference type="EC" id="6.3.3.3" evidence="8"/>
<feature type="binding site" evidence="8">
    <location>
        <position position="67"/>
    </location>
    <ligand>
        <name>Mg(2+)</name>
        <dbReference type="ChEBI" id="CHEBI:18420"/>
    </ligand>
</feature>
<name>A0ABS5T231_9GAMM</name>
<comment type="subunit">
    <text evidence="8">Homodimer.</text>
</comment>
<dbReference type="CDD" id="cd03109">
    <property type="entry name" value="DTBS"/>
    <property type="match status" value="1"/>
</dbReference>
<feature type="binding site" evidence="8">
    <location>
        <begin position="124"/>
        <end position="127"/>
    </location>
    <ligand>
        <name>ATP</name>
        <dbReference type="ChEBI" id="CHEBI:30616"/>
    </ligand>
</feature>
<gene>
    <name evidence="8 9" type="primary">bioD</name>
    <name evidence="9" type="ORF">HGT73_03275</name>
</gene>
<dbReference type="GO" id="GO:0004141">
    <property type="term" value="F:dethiobiotin synthase activity"/>
    <property type="evidence" value="ECO:0007669"/>
    <property type="project" value="UniProtKB-EC"/>
</dbReference>
<comment type="similarity">
    <text evidence="8">Belongs to the dethiobiotin synthetase family.</text>
</comment>
<evidence type="ECO:0000256" key="5">
    <source>
        <dbReference type="ARBA" id="ARBA00022756"/>
    </source>
</evidence>
<comment type="cofactor">
    <cofactor evidence="8">
        <name>Mg(2+)</name>
        <dbReference type="ChEBI" id="CHEBI:18420"/>
    </cofactor>
</comment>
<organism evidence="9 10">
    <name type="scientific">Rosenbergiella australiborealis</name>
    <dbReference type="NCBI Taxonomy" id="1544696"/>
    <lineage>
        <taxon>Bacteria</taxon>
        <taxon>Pseudomonadati</taxon>
        <taxon>Pseudomonadota</taxon>
        <taxon>Gammaproteobacteria</taxon>
        <taxon>Enterobacterales</taxon>
        <taxon>Erwiniaceae</taxon>
        <taxon>Rosenbergiella</taxon>
    </lineage>
</organism>
<keyword evidence="2 8" id="KW-0436">Ligase</keyword>
<dbReference type="PANTHER" id="PTHR43210">
    <property type="entry name" value="DETHIOBIOTIN SYNTHETASE"/>
    <property type="match status" value="1"/>
</dbReference>